<evidence type="ECO:0000313" key="2">
    <source>
        <dbReference type="EMBL" id="SUZ83720.1"/>
    </source>
</evidence>
<comment type="similarity">
    <text evidence="1">Belongs to the polypeptide deformylase family.</text>
</comment>
<dbReference type="PRINTS" id="PR01576">
    <property type="entry name" value="PDEFORMYLASE"/>
</dbReference>
<dbReference type="Pfam" id="PF01327">
    <property type="entry name" value="Pep_deformylase"/>
    <property type="match status" value="1"/>
</dbReference>
<organism evidence="2">
    <name type="scientific">marine metagenome</name>
    <dbReference type="NCBI Taxonomy" id="408172"/>
    <lineage>
        <taxon>unclassified sequences</taxon>
        <taxon>metagenomes</taxon>
        <taxon>ecological metagenomes</taxon>
    </lineage>
</organism>
<dbReference type="CDD" id="cd00487">
    <property type="entry name" value="Pep_deformylase"/>
    <property type="match status" value="1"/>
</dbReference>
<dbReference type="InterPro" id="IPR023635">
    <property type="entry name" value="Peptide_deformylase"/>
</dbReference>
<accession>A0A381QX28</accession>
<dbReference type="PANTHER" id="PTHR10458">
    <property type="entry name" value="PEPTIDE DEFORMYLASE"/>
    <property type="match status" value="1"/>
</dbReference>
<dbReference type="PIRSF" id="PIRSF004749">
    <property type="entry name" value="Pep_def"/>
    <property type="match status" value="1"/>
</dbReference>
<evidence type="ECO:0008006" key="3">
    <source>
        <dbReference type="Google" id="ProtNLM"/>
    </source>
</evidence>
<reference evidence="2" key="1">
    <citation type="submission" date="2018-05" db="EMBL/GenBank/DDBJ databases">
        <authorList>
            <person name="Lanie J.A."/>
            <person name="Ng W.-L."/>
            <person name="Kazmierczak K.M."/>
            <person name="Andrzejewski T.M."/>
            <person name="Davidsen T.M."/>
            <person name="Wayne K.J."/>
            <person name="Tettelin H."/>
            <person name="Glass J.I."/>
            <person name="Rusch D."/>
            <person name="Podicherti R."/>
            <person name="Tsui H.-C.T."/>
            <person name="Winkler M.E."/>
        </authorList>
    </citation>
    <scope>NUCLEOTIDE SEQUENCE</scope>
</reference>
<evidence type="ECO:0000256" key="1">
    <source>
        <dbReference type="ARBA" id="ARBA00010759"/>
    </source>
</evidence>
<proteinExistence type="inferred from homology"/>
<gene>
    <name evidence="2" type="ORF">METZ01_LOCUS36574</name>
</gene>
<dbReference type="NCBIfam" id="NF001159">
    <property type="entry name" value="PRK00150.1-3"/>
    <property type="match status" value="1"/>
</dbReference>
<name>A0A381QX28_9ZZZZ</name>
<dbReference type="EMBL" id="UINC01001563">
    <property type="protein sequence ID" value="SUZ83720.1"/>
    <property type="molecule type" value="Genomic_DNA"/>
</dbReference>
<dbReference type="Gene3D" id="3.90.45.10">
    <property type="entry name" value="Peptide deformylase"/>
    <property type="match status" value="1"/>
</dbReference>
<dbReference type="NCBIfam" id="TIGR00079">
    <property type="entry name" value="pept_deformyl"/>
    <property type="match status" value="1"/>
</dbReference>
<dbReference type="AlphaFoldDB" id="A0A381QX28"/>
<sequence>MFETMYSADGIGLAAPQIGISLRIFVIDGASLDEKDLEDFKRVFINPQIITVTGNFWEFKEGCLSIPNINEFVSRREEITISYYDENWKFYTDRFDGMKSRIIQHEYDHIEGKLFTDYLSPLKRKLLKGKLTSISKGICDVPYKIKASK</sequence>
<dbReference type="InterPro" id="IPR036821">
    <property type="entry name" value="Peptide_deformylase_sf"/>
</dbReference>
<protein>
    <recommendedName>
        <fullName evidence="3">Peptide deformylase</fullName>
    </recommendedName>
</protein>
<dbReference type="GO" id="GO:0042586">
    <property type="term" value="F:peptide deformylase activity"/>
    <property type="evidence" value="ECO:0007669"/>
    <property type="project" value="InterPro"/>
</dbReference>
<dbReference type="SUPFAM" id="SSF56420">
    <property type="entry name" value="Peptide deformylase"/>
    <property type="match status" value="1"/>
</dbReference>
<dbReference type="PANTHER" id="PTHR10458:SF22">
    <property type="entry name" value="PEPTIDE DEFORMYLASE"/>
    <property type="match status" value="1"/>
</dbReference>
<dbReference type="HAMAP" id="MF_00163">
    <property type="entry name" value="Pep_deformylase"/>
    <property type="match status" value="1"/>
</dbReference>